<evidence type="ECO:0008006" key="6">
    <source>
        <dbReference type="Google" id="ProtNLM"/>
    </source>
</evidence>
<dbReference type="SUPFAM" id="SSF50969">
    <property type="entry name" value="YVTN repeat-like/Quinoprotein amine dehydrogenase"/>
    <property type="match status" value="1"/>
</dbReference>
<dbReference type="RefSeq" id="WP_344844306.1">
    <property type="nucleotide sequence ID" value="NZ_BAABAA010000007.1"/>
</dbReference>
<feature type="compositionally biased region" description="Low complexity" evidence="1">
    <location>
        <begin position="44"/>
        <end position="64"/>
    </location>
</feature>
<keyword evidence="2" id="KW-0812">Transmembrane</keyword>
<proteinExistence type="predicted"/>
<protein>
    <recommendedName>
        <fullName evidence="6">WD40 repeat domain-containing protein</fullName>
    </recommendedName>
</protein>
<evidence type="ECO:0000313" key="5">
    <source>
        <dbReference type="Proteomes" id="UP001501222"/>
    </source>
</evidence>
<feature type="transmembrane region" description="Helical" evidence="2">
    <location>
        <begin position="12"/>
        <end position="34"/>
    </location>
</feature>
<feature type="compositionally biased region" description="Pro residues" evidence="1">
    <location>
        <begin position="65"/>
        <end position="85"/>
    </location>
</feature>
<evidence type="ECO:0000256" key="1">
    <source>
        <dbReference type="SAM" id="MobiDB-lite"/>
    </source>
</evidence>
<feature type="compositionally biased region" description="Low complexity" evidence="1">
    <location>
        <begin position="86"/>
        <end position="100"/>
    </location>
</feature>
<organism evidence="4 5">
    <name type="scientific">Kribbella ginsengisoli</name>
    <dbReference type="NCBI Taxonomy" id="363865"/>
    <lineage>
        <taxon>Bacteria</taxon>
        <taxon>Bacillati</taxon>
        <taxon>Actinomycetota</taxon>
        <taxon>Actinomycetes</taxon>
        <taxon>Propionibacteriales</taxon>
        <taxon>Kribbellaceae</taxon>
        <taxon>Kribbella</taxon>
    </lineage>
</organism>
<accession>A0ABP6XY93</accession>
<feature type="chain" id="PRO_5046848536" description="WD40 repeat domain-containing protein" evidence="3">
    <location>
        <begin position="24"/>
        <end position="407"/>
    </location>
</feature>
<keyword evidence="2" id="KW-0472">Membrane</keyword>
<evidence type="ECO:0000256" key="3">
    <source>
        <dbReference type="SAM" id="SignalP"/>
    </source>
</evidence>
<comment type="caution">
    <text evidence="4">The sequence shown here is derived from an EMBL/GenBank/DDBJ whole genome shotgun (WGS) entry which is preliminary data.</text>
</comment>
<dbReference type="EMBL" id="BAABAA010000007">
    <property type="protein sequence ID" value="GAA3573581.1"/>
    <property type="molecule type" value="Genomic_DNA"/>
</dbReference>
<reference evidence="5" key="1">
    <citation type="journal article" date="2019" name="Int. J. Syst. Evol. Microbiol.">
        <title>The Global Catalogue of Microorganisms (GCM) 10K type strain sequencing project: providing services to taxonomists for standard genome sequencing and annotation.</title>
        <authorList>
            <consortium name="The Broad Institute Genomics Platform"/>
            <consortium name="The Broad Institute Genome Sequencing Center for Infectious Disease"/>
            <person name="Wu L."/>
            <person name="Ma J."/>
        </authorList>
    </citation>
    <scope>NUCLEOTIDE SEQUENCE [LARGE SCALE GENOMIC DNA]</scope>
    <source>
        <strain evidence="5">JCM 16928</strain>
    </source>
</reference>
<feature type="signal peptide" evidence="3">
    <location>
        <begin position="1"/>
        <end position="23"/>
    </location>
</feature>
<feature type="region of interest" description="Disordered" evidence="1">
    <location>
        <begin position="37"/>
        <end position="113"/>
    </location>
</feature>
<keyword evidence="5" id="KW-1185">Reference proteome</keyword>
<keyword evidence="3" id="KW-0732">Signal</keyword>
<gene>
    <name evidence="4" type="ORF">GCM10022235_48820</name>
</gene>
<evidence type="ECO:0000313" key="4">
    <source>
        <dbReference type="EMBL" id="GAA3573581.1"/>
    </source>
</evidence>
<dbReference type="InterPro" id="IPR011044">
    <property type="entry name" value="Quino_amine_DH_bsu"/>
</dbReference>
<evidence type="ECO:0000256" key="2">
    <source>
        <dbReference type="SAM" id="Phobius"/>
    </source>
</evidence>
<dbReference type="Proteomes" id="UP001501222">
    <property type="component" value="Unassembled WGS sequence"/>
</dbReference>
<name>A0ABP6XY93_9ACTN</name>
<sequence>MAKLSLKAKNGPLVAVVASVAVAAVVIGSAVAYWQGPDDKLTEAGPLPGTSSTPSTTPSTTPKPTVTPRPTPKPPPALPPKPSTTPRPSTTTTSTGPTTVELTVSKLPGGRAPQIPYQVGGEVRGGAGQARKIPDGTFLVGWMNTDVMAVVSTGEGKSELQKISYGAPRRTPGVSSLVISADQSAAAYAVGTLSNRGPITKGGAVYAETGSIRKLDLPNSWEVEVLAYRGGKVYFRAGSSEKGDRLLYEWTPGATKATAVPAVKFPTAISPDGIVAASMSLLNDAGTCSTITAIATGKQLWRTCENQLRSFTPDSRTVLGSDAYGDGYCGREVAALDATTGRLIRKWKGCFQDFAAEDDQHVLVVAVAAGGGGDPGTKSAIIRCDISTGQCERATPITVDLPLSLGR</sequence>
<keyword evidence="2" id="KW-1133">Transmembrane helix</keyword>